<dbReference type="EMBL" id="MT630785">
    <property type="protein sequence ID" value="QNO43011.1"/>
    <property type="molecule type" value="Genomic_DNA"/>
</dbReference>
<protein>
    <submittedName>
        <fullName evidence="8">Uncharacterized protein</fullName>
    </submittedName>
</protein>
<dbReference type="EMBL" id="MT630704">
    <property type="protein sequence ID" value="QNO42058.1"/>
    <property type="molecule type" value="Genomic_DNA"/>
</dbReference>
<dbReference type="EMBL" id="MT630742">
    <property type="protein sequence ID" value="QNO42454.1"/>
    <property type="molecule type" value="Genomic_DNA"/>
</dbReference>
<organism evidence="8">
    <name type="scientific">Candidatus Methanogaster sp. ANME-2c ERB4</name>
    <dbReference type="NCBI Taxonomy" id="2759911"/>
    <lineage>
        <taxon>Archaea</taxon>
        <taxon>Methanobacteriati</taxon>
        <taxon>Methanobacteriota</taxon>
        <taxon>Stenosarchaea group</taxon>
        <taxon>Methanomicrobia</taxon>
        <taxon>Methanosarcinales</taxon>
        <taxon>ANME-2 cluster</taxon>
        <taxon>Candidatus Methanogasteraceae</taxon>
        <taxon>Candidatus Methanogaster</taxon>
    </lineage>
</organism>
<evidence type="ECO:0000313" key="4">
    <source>
        <dbReference type="EMBL" id="QNO42454.1"/>
    </source>
</evidence>
<dbReference type="EMBL" id="MT630756">
    <property type="protein sequence ID" value="QNO42690.1"/>
    <property type="molecule type" value="Genomic_DNA"/>
</dbReference>
<sequence length="230" mass="24516">MVRPSVASDESYTMYELYALLKHAVTAGEAAANTITLTGLEAHAVVIADEEYARAYADGVLSTITGVTFPVADTIVAFSSLIEGQTVDLYLPLTTGSLPSNATSGKLDLPRIQTVQGYQAATNQVMVDECGTERRLRVDLTATGTVVVGLYRYGNEAMADFAAAHEGDSDKVKIPLLIDIVDTTVATATHDLLFQATVKSFDRVAQEANSEQGIITDTVTFSFVPDVVTL</sequence>
<gene>
    <name evidence="7" type="ORF">ABGNOHFO_00030</name>
    <name evidence="10" type="ORF">GCLFFNCO_00015</name>
    <name evidence="6" type="ORF">KIACKMEK_00009</name>
    <name evidence="4" type="ORF">LBOOMNCC_00007</name>
    <name evidence="5" type="ORF">LJMFLAAN_00001</name>
    <name evidence="8" type="ORF">LNNHMJAE_00005</name>
    <name evidence="1" type="ORF">MPGNBCFJ_00008</name>
    <name evidence="2" type="ORF">NIICAKKE_00008</name>
    <name evidence="3" type="ORF">OEDCDHIP_00012</name>
    <name evidence="9" type="ORF">OFNMPKFA_00008</name>
</gene>
<evidence type="ECO:0000313" key="10">
    <source>
        <dbReference type="EMBL" id="QNO45736.1"/>
    </source>
</evidence>
<evidence type="ECO:0000313" key="6">
    <source>
        <dbReference type="EMBL" id="QNO42842.1"/>
    </source>
</evidence>
<evidence type="ECO:0000313" key="9">
    <source>
        <dbReference type="EMBL" id="QNO43319.1"/>
    </source>
</evidence>
<dbReference type="EMBL" id="MT630792">
    <property type="protein sequence ID" value="QNO43130.1"/>
    <property type="molecule type" value="Genomic_DNA"/>
</dbReference>
<evidence type="ECO:0000313" key="5">
    <source>
        <dbReference type="EMBL" id="QNO42690.1"/>
    </source>
</evidence>
<reference evidence="8" key="1">
    <citation type="submission" date="2020-06" db="EMBL/GenBank/DDBJ databases">
        <title>Unique genomic features of the anaerobic methanotrophic archaea.</title>
        <authorList>
            <person name="Chadwick G.L."/>
            <person name="Skennerton C.T."/>
            <person name="Laso-Perez R."/>
            <person name="Leu A.O."/>
            <person name="Speth D.R."/>
            <person name="Yu H."/>
            <person name="Morgan-Lang C."/>
            <person name="Hatzenpichler R."/>
            <person name="Goudeau D."/>
            <person name="Malmstrom R."/>
            <person name="Brazelton W.J."/>
            <person name="Woyke T."/>
            <person name="Hallam S.J."/>
            <person name="Tyson G.W."/>
            <person name="Wegener G."/>
            <person name="Boetius A."/>
            <person name="Orphan V."/>
        </authorList>
    </citation>
    <scope>NUCLEOTIDE SEQUENCE</scope>
</reference>
<accession>A0A7G9Y546</accession>
<evidence type="ECO:0000313" key="3">
    <source>
        <dbReference type="EMBL" id="QNO42295.1"/>
    </source>
</evidence>
<evidence type="ECO:0000313" key="2">
    <source>
        <dbReference type="EMBL" id="QNO42058.1"/>
    </source>
</evidence>
<dbReference type="EMBL" id="MT630772">
    <property type="protein sequence ID" value="QNO42842.1"/>
    <property type="molecule type" value="Genomic_DNA"/>
</dbReference>
<dbReference type="AlphaFoldDB" id="A0A7G9Y546"/>
<evidence type="ECO:0000313" key="1">
    <source>
        <dbReference type="EMBL" id="QNO41544.1"/>
    </source>
</evidence>
<name>A0A7G9Y546_9EURY</name>
<dbReference type="EMBL" id="MT630809">
    <property type="protein sequence ID" value="QNO43319.1"/>
    <property type="molecule type" value="Genomic_DNA"/>
</dbReference>
<dbReference type="EMBL" id="MT630650">
    <property type="protein sequence ID" value="QNO41544.1"/>
    <property type="molecule type" value="Genomic_DNA"/>
</dbReference>
<dbReference type="EMBL" id="MT630729">
    <property type="protein sequence ID" value="QNO42295.1"/>
    <property type="molecule type" value="Genomic_DNA"/>
</dbReference>
<dbReference type="EMBL" id="MT631147">
    <property type="protein sequence ID" value="QNO45736.1"/>
    <property type="molecule type" value="Genomic_DNA"/>
</dbReference>
<evidence type="ECO:0000313" key="7">
    <source>
        <dbReference type="EMBL" id="QNO43011.1"/>
    </source>
</evidence>
<proteinExistence type="predicted"/>
<evidence type="ECO:0000313" key="8">
    <source>
        <dbReference type="EMBL" id="QNO43130.1"/>
    </source>
</evidence>